<dbReference type="PANTHER" id="PTHR42973:SF13">
    <property type="entry name" value="FAD-BINDING PCMH-TYPE DOMAIN-CONTAINING PROTEIN"/>
    <property type="match status" value="1"/>
</dbReference>
<comment type="caution">
    <text evidence="7">The sequence shown here is derived from an EMBL/GenBank/DDBJ whole genome shotgun (WGS) entry which is preliminary data.</text>
</comment>
<comment type="similarity">
    <text evidence="1">Belongs to the oxygen-dependent FAD-linked oxidoreductase family.</text>
</comment>
<feature type="domain" description="FAD-binding PCMH-type" evidence="6">
    <location>
        <begin position="67"/>
        <end position="237"/>
    </location>
</feature>
<dbReference type="Gene3D" id="3.40.462.20">
    <property type="match status" value="1"/>
</dbReference>
<feature type="chain" id="PRO_5034621824" description="FAD-binding PCMH-type domain-containing protein" evidence="5">
    <location>
        <begin position="18"/>
        <end position="495"/>
    </location>
</feature>
<organism evidence="7 8">
    <name type="scientific">Leucocoprinus leucothites</name>
    <dbReference type="NCBI Taxonomy" id="201217"/>
    <lineage>
        <taxon>Eukaryota</taxon>
        <taxon>Fungi</taxon>
        <taxon>Dikarya</taxon>
        <taxon>Basidiomycota</taxon>
        <taxon>Agaricomycotina</taxon>
        <taxon>Agaricomycetes</taxon>
        <taxon>Agaricomycetidae</taxon>
        <taxon>Agaricales</taxon>
        <taxon>Agaricineae</taxon>
        <taxon>Agaricaceae</taxon>
        <taxon>Leucocoprinus</taxon>
    </lineage>
</organism>
<evidence type="ECO:0000256" key="2">
    <source>
        <dbReference type="ARBA" id="ARBA00022630"/>
    </source>
</evidence>
<dbReference type="InterPro" id="IPR050416">
    <property type="entry name" value="FAD-linked_Oxidoreductase"/>
</dbReference>
<dbReference type="InterPro" id="IPR036318">
    <property type="entry name" value="FAD-bd_PCMH-like_sf"/>
</dbReference>
<evidence type="ECO:0000256" key="3">
    <source>
        <dbReference type="ARBA" id="ARBA00022827"/>
    </source>
</evidence>
<keyword evidence="5" id="KW-0732">Signal</keyword>
<evidence type="ECO:0000256" key="4">
    <source>
        <dbReference type="ARBA" id="ARBA00023002"/>
    </source>
</evidence>
<dbReference type="AlphaFoldDB" id="A0A8H5LH39"/>
<keyword evidence="4" id="KW-0560">Oxidoreductase</keyword>
<dbReference type="Gene3D" id="3.30.465.10">
    <property type="match status" value="1"/>
</dbReference>
<name>A0A8H5LH39_9AGAR</name>
<evidence type="ECO:0000313" key="8">
    <source>
        <dbReference type="Proteomes" id="UP000559027"/>
    </source>
</evidence>
<dbReference type="OrthoDB" id="2151789at2759"/>
<evidence type="ECO:0000256" key="5">
    <source>
        <dbReference type="SAM" id="SignalP"/>
    </source>
</evidence>
<gene>
    <name evidence="7" type="ORF">D9756_006848</name>
</gene>
<dbReference type="Proteomes" id="UP000559027">
    <property type="component" value="Unassembled WGS sequence"/>
</dbReference>
<dbReference type="GO" id="GO:0071949">
    <property type="term" value="F:FAD binding"/>
    <property type="evidence" value="ECO:0007669"/>
    <property type="project" value="InterPro"/>
</dbReference>
<dbReference type="SUPFAM" id="SSF56176">
    <property type="entry name" value="FAD-binding/transporter-associated domain-like"/>
    <property type="match status" value="1"/>
</dbReference>
<dbReference type="Pfam" id="PF01565">
    <property type="entry name" value="FAD_binding_4"/>
    <property type="match status" value="1"/>
</dbReference>
<dbReference type="PROSITE" id="PS51387">
    <property type="entry name" value="FAD_PCMH"/>
    <property type="match status" value="1"/>
</dbReference>
<proteinExistence type="inferred from homology"/>
<protein>
    <recommendedName>
        <fullName evidence="6">FAD-binding PCMH-type domain-containing protein</fullName>
    </recommendedName>
</protein>
<feature type="signal peptide" evidence="5">
    <location>
        <begin position="1"/>
        <end position="17"/>
    </location>
</feature>
<dbReference type="InterPro" id="IPR016166">
    <property type="entry name" value="FAD-bd_PCMH"/>
</dbReference>
<keyword evidence="2" id="KW-0285">Flavoprotein</keyword>
<accession>A0A8H5LH39</accession>
<evidence type="ECO:0000256" key="1">
    <source>
        <dbReference type="ARBA" id="ARBA00005466"/>
    </source>
</evidence>
<evidence type="ECO:0000313" key="7">
    <source>
        <dbReference type="EMBL" id="KAF5356904.1"/>
    </source>
</evidence>
<reference evidence="7 8" key="1">
    <citation type="journal article" date="2020" name="ISME J.">
        <title>Uncovering the hidden diversity of litter-decomposition mechanisms in mushroom-forming fungi.</title>
        <authorList>
            <person name="Floudas D."/>
            <person name="Bentzer J."/>
            <person name="Ahren D."/>
            <person name="Johansson T."/>
            <person name="Persson P."/>
            <person name="Tunlid A."/>
        </authorList>
    </citation>
    <scope>NUCLEOTIDE SEQUENCE [LARGE SCALE GENOMIC DNA]</scope>
    <source>
        <strain evidence="7 8">CBS 146.42</strain>
    </source>
</reference>
<dbReference type="InterPro" id="IPR006094">
    <property type="entry name" value="Oxid_FAD_bind_N"/>
</dbReference>
<dbReference type="EMBL" id="JAACJO010000006">
    <property type="protein sequence ID" value="KAF5356904.1"/>
    <property type="molecule type" value="Genomic_DNA"/>
</dbReference>
<keyword evidence="3" id="KW-0274">FAD</keyword>
<dbReference type="Gene3D" id="3.30.43.10">
    <property type="entry name" value="Uridine Diphospho-n-acetylenolpyruvylglucosamine Reductase, domain 2"/>
    <property type="match status" value="1"/>
</dbReference>
<dbReference type="PANTHER" id="PTHR42973">
    <property type="entry name" value="BINDING OXIDOREDUCTASE, PUTATIVE (AFU_ORTHOLOGUE AFUA_1G17690)-RELATED"/>
    <property type="match status" value="1"/>
</dbReference>
<dbReference type="GO" id="GO:0016491">
    <property type="term" value="F:oxidoreductase activity"/>
    <property type="evidence" value="ECO:0007669"/>
    <property type="project" value="UniProtKB-KW"/>
</dbReference>
<sequence>MRLTPIILLALFEYSFAQGVRHDKRVFEKDPTCEAIEQGLSSSSKVYYPVLNPIPYNRGIGHWASSSTQKAKCVVEPGTVTDVAKTVQVLGSTRTPFAVKGGGHASNPGFSSTTGVHIAMSRFGEVTYNETDQTVVIGAGLIWDDVYAGLAPHGRGVLGGRVTGVGVAGFILGGGYSWKTNQYGMTIDSVVAFELVKPDGSILQVTNENQPDLFFGLKGGFNNFGIVTRFTLQTFPQTQVWGGLITVTAPFIDQISAATADFAANVTDPKASIITTYNFLLGEPGISQLLFYDGPTPPPGIFDNFMKVPFFTRDIKTRDLLSLVKASPANATANQRAIFHTVSVLDYSRSLLDAVHNETKFWGLRLTNLLTLDTGTFISYDVEPFLPSILSHNVTPSAFPPIRSTRFSPFNIYYAWLLEANDDTFHDTIKQSADRLRSLAAAEGQDLSNAALYPNYAIFDTPMQQLYGNNLPTLQALKKLHDPDNVMELTGGWKF</sequence>
<dbReference type="InterPro" id="IPR016167">
    <property type="entry name" value="FAD-bd_PCMH_sub1"/>
</dbReference>
<keyword evidence="8" id="KW-1185">Reference proteome</keyword>
<dbReference type="InterPro" id="IPR016169">
    <property type="entry name" value="FAD-bd_PCMH_sub2"/>
</dbReference>
<evidence type="ECO:0000259" key="6">
    <source>
        <dbReference type="PROSITE" id="PS51387"/>
    </source>
</evidence>